<dbReference type="RefSeq" id="XP_062698971.1">
    <property type="nucleotide sequence ID" value="XM_062842987.1"/>
</dbReference>
<feature type="transmembrane region" description="Helical" evidence="2">
    <location>
        <begin position="103"/>
        <end position="121"/>
    </location>
</feature>
<feature type="transmembrane region" description="Helical" evidence="2">
    <location>
        <begin position="73"/>
        <end position="91"/>
    </location>
</feature>
<name>A0ABM1ZKW8_AEDAL</name>
<feature type="compositionally biased region" description="Basic residues" evidence="1">
    <location>
        <begin position="497"/>
        <end position="506"/>
    </location>
</feature>
<feature type="compositionally biased region" description="Basic and acidic residues" evidence="1">
    <location>
        <begin position="507"/>
        <end position="521"/>
    </location>
</feature>
<proteinExistence type="predicted"/>
<keyword evidence="4" id="KW-1185">Reference proteome</keyword>
<dbReference type="Proteomes" id="UP000069940">
    <property type="component" value="Unassembled WGS sequence"/>
</dbReference>
<evidence type="ECO:0000313" key="3">
    <source>
        <dbReference type="EnsemblMetazoa" id="AALFPA23_019474.P28637"/>
    </source>
</evidence>
<protein>
    <recommendedName>
        <fullName evidence="5">Odorant receptor</fullName>
    </recommendedName>
</protein>
<feature type="transmembrane region" description="Helical" evidence="2">
    <location>
        <begin position="222"/>
        <end position="247"/>
    </location>
</feature>
<evidence type="ECO:0000256" key="1">
    <source>
        <dbReference type="SAM" id="MobiDB-lite"/>
    </source>
</evidence>
<reference evidence="4" key="1">
    <citation type="journal article" date="2015" name="Proc. Natl. Acad. Sci. U.S.A.">
        <title>Genome sequence of the Asian Tiger mosquito, Aedes albopictus, reveals insights into its biology, genetics, and evolution.</title>
        <authorList>
            <person name="Chen X.G."/>
            <person name="Jiang X."/>
            <person name="Gu J."/>
            <person name="Xu M."/>
            <person name="Wu Y."/>
            <person name="Deng Y."/>
            <person name="Zhang C."/>
            <person name="Bonizzoni M."/>
            <person name="Dermauw W."/>
            <person name="Vontas J."/>
            <person name="Armbruster P."/>
            <person name="Huang X."/>
            <person name="Yang Y."/>
            <person name="Zhang H."/>
            <person name="He W."/>
            <person name="Peng H."/>
            <person name="Liu Y."/>
            <person name="Wu K."/>
            <person name="Chen J."/>
            <person name="Lirakis M."/>
            <person name="Topalis P."/>
            <person name="Van Leeuwen T."/>
            <person name="Hall A.B."/>
            <person name="Jiang X."/>
            <person name="Thorpe C."/>
            <person name="Mueller R.L."/>
            <person name="Sun C."/>
            <person name="Waterhouse R.M."/>
            <person name="Yan G."/>
            <person name="Tu Z.J."/>
            <person name="Fang X."/>
            <person name="James A.A."/>
        </authorList>
    </citation>
    <scope>NUCLEOTIDE SEQUENCE [LARGE SCALE GENOMIC DNA]</scope>
    <source>
        <strain evidence="4">Foshan</strain>
    </source>
</reference>
<keyword evidence="2" id="KW-0812">Transmembrane</keyword>
<feature type="transmembrane region" description="Helical" evidence="2">
    <location>
        <begin position="163"/>
        <end position="180"/>
    </location>
</feature>
<accession>A0ABM1ZKW8</accession>
<feature type="compositionally biased region" description="Basic residues" evidence="1">
    <location>
        <begin position="569"/>
        <end position="583"/>
    </location>
</feature>
<feature type="region of interest" description="Disordered" evidence="1">
    <location>
        <begin position="477"/>
        <end position="585"/>
    </location>
</feature>
<keyword evidence="2" id="KW-1133">Transmembrane helix</keyword>
<evidence type="ECO:0000313" key="4">
    <source>
        <dbReference type="Proteomes" id="UP000069940"/>
    </source>
</evidence>
<feature type="transmembrane region" description="Helical" evidence="2">
    <location>
        <begin position="299"/>
        <end position="323"/>
    </location>
</feature>
<reference evidence="3" key="2">
    <citation type="submission" date="2025-05" db="UniProtKB">
        <authorList>
            <consortium name="EnsemblMetazoa"/>
        </authorList>
    </citation>
    <scope>IDENTIFICATION</scope>
    <source>
        <strain evidence="3">Foshan</strain>
    </source>
</reference>
<organism evidence="3 4">
    <name type="scientific">Aedes albopictus</name>
    <name type="common">Asian tiger mosquito</name>
    <name type="synonym">Stegomyia albopicta</name>
    <dbReference type="NCBI Taxonomy" id="7160"/>
    <lineage>
        <taxon>Eukaryota</taxon>
        <taxon>Metazoa</taxon>
        <taxon>Ecdysozoa</taxon>
        <taxon>Arthropoda</taxon>
        <taxon>Hexapoda</taxon>
        <taxon>Insecta</taxon>
        <taxon>Pterygota</taxon>
        <taxon>Neoptera</taxon>
        <taxon>Endopterygota</taxon>
        <taxon>Diptera</taxon>
        <taxon>Nematocera</taxon>
        <taxon>Culicoidea</taxon>
        <taxon>Culicidae</taxon>
        <taxon>Culicinae</taxon>
        <taxon>Aedini</taxon>
        <taxon>Aedes</taxon>
        <taxon>Stegomyia</taxon>
    </lineage>
</organism>
<dbReference type="EnsemblMetazoa" id="AALFPA23_019474.R28637">
    <property type="protein sequence ID" value="AALFPA23_019474.P28637"/>
    <property type="gene ID" value="AALFPA23_019474"/>
</dbReference>
<evidence type="ECO:0008006" key="5">
    <source>
        <dbReference type="Google" id="ProtNLM"/>
    </source>
</evidence>
<keyword evidence="2" id="KW-0472">Membrane</keyword>
<dbReference type="GeneID" id="109423983"/>
<sequence length="657" mass="74935">MQSIDFTSFKRNFDKMVYWHGSLAKVRLFRGQLEDAVNRYLDRDYFCCLELVTIGGGIQYSNWEPWKRCCMTLYRLLGVYQFCVAMCKFIFDVNHQEDRITLYATVLVFVGFLICFLRIFIVQNYDEAIQQCRTFVGRRRCSSGDPDYDTSIRKQTSRATGHGVLAMILFFLGNQFLIWIPCAARDRVFGIPHQFQSLGPTLTVSMQQLFTATLAFFWDCRLFYSTIMMSVILMALRAELLIISHGFRTILSRARQMQKEHDQGPLPDVVQLKYLQKTLKSVLEQHTEFLRIIDVLQPFINYAFAVTYYCTMVLVAVLVYVLIRDGSITNALLSASTAMSYVLECYWWCYLIDSLQVQAVGIANLVNGVIFELSRLAENHSEYVQMRTSLMIIQIYASTNSQWFSCAGVFPVSIEAFKNLCNIIYSLITFLLNMPWISGRSNISKDLKQDLLKLRNTTQTDSFLFAGNATMQHETMQLAGAVAERSSRPTTQAARTKPAKRSRPKKRPAEMGAKSKREEKGAASASNQAAKTVAKRARGTETKPQQANPKKRGSQPDQGKDNPWITVEKRKKLRKRKPVRKRGRSDALVIKAEADTYAEAANTTPWGDAYRVLTAKTKGPSVPPKRSPVMLQRIVETLMSHVPRHDIRPWAAIPLAE</sequence>
<evidence type="ECO:0000256" key="2">
    <source>
        <dbReference type="SAM" id="Phobius"/>
    </source>
</evidence>